<reference evidence="1" key="1">
    <citation type="submission" date="2022-04" db="UniProtKB">
        <authorList>
            <consortium name="RefSeq"/>
        </authorList>
    </citation>
    <scope>IDENTIFICATION</scope>
    <source>
        <tissue evidence="1">In vitro plantlets</tissue>
    </source>
</reference>
<dbReference type="KEGG" id="zju:107415957"/>
<dbReference type="PANTHER" id="PTHR34133:SF8">
    <property type="entry name" value="OS07G0633000 PROTEIN"/>
    <property type="match status" value="1"/>
</dbReference>
<organism evidence="1">
    <name type="scientific">Ziziphus jujuba</name>
    <name type="common">Chinese jujube</name>
    <name type="synonym">Ziziphus sativa</name>
    <dbReference type="NCBI Taxonomy" id="326968"/>
    <lineage>
        <taxon>Eukaryota</taxon>
        <taxon>Viridiplantae</taxon>
        <taxon>Streptophyta</taxon>
        <taxon>Embryophyta</taxon>
        <taxon>Tracheophyta</taxon>
        <taxon>Spermatophyta</taxon>
        <taxon>Magnoliopsida</taxon>
        <taxon>eudicotyledons</taxon>
        <taxon>Gunneridae</taxon>
        <taxon>Pentapetalae</taxon>
        <taxon>rosids</taxon>
        <taxon>fabids</taxon>
        <taxon>Rosales</taxon>
        <taxon>Rhamnaceae</taxon>
        <taxon>Paliureae</taxon>
        <taxon>Ziziphus</taxon>
    </lineage>
</organism>
<evidence type="ECO:0000313" key="1">
    <source>
        <dbReference type="RefSeq" id="XP_015879890.1"/>
    </source>
</evidence>
<dbReference type="RefSeq" id="XP_015879889.3">
    <property type="nucleotide sequence ID" value="XM_016024403.4"/>
</dbReference>
<dbReference type="AlphaFoldDB" id="A0A6P4A223"/>
<dbReference type="InterPro" id="IPR018971">
    <property type="entry name" value="DUF1997"/>
</dbReference>
<gene>
    <name evidence="1" type="primary">LOC107415957</name>
</gene>
<name>A0A6P4A223_ZIZJJ</name>
<protein>
    <submittedName>
        <fullName evidence="1">uncharacterized protein LOC107415957</fullName>
    </submittedName>
</protein>
<dbReference type="PANTHER" id="PTHR34133">
    <property type="entry name" value="OS07G0633000 PROTEIN"/>
    <property type="match status" value="1"/>
</dbReference>
<proteinExistence type="predicted"/>
<sequence>MREFTAAGFSAVSQTQLFLPGGKQLRWENSKGMLRKKERWCCHAKAWQPMNQKPSAFTLRFSTDVPLYESPGASFDEYLEDKPRVFKAMFPDSIQVNEGERKIELPPFNFLFLAARLVVNVRLICKSSGEDYPFGVPHTVKKILEFDITRWDLQGLHTNYQPPHFALSVKGVVYPDRRGKQSRLRNQMEIKLSFIASPALALASHHVLQSIAESVCKAMMEDMKVTENGRLVADYYKFKREMRIKNQYGAKKKR</sequence>
<dbReference type="RefSeq" id="XP_015879890.1">
    <property type="nucleotide sequence ID" value="XM_016024404.2"/>
</dbReference>
<dbReference type="Pfam" id="PF09366">
    <property type="entry name" value="DUF1997"/>
    <property type="match status" value="1"/>
</dbReference>
<dbReference type="GeneID" id="107415957"/>
<accession>A0A6P4A223</accession>